<dbReference type="GO" id="GO:0004065">
    <property type="term" value="F:arylsulfatase activity"/>
    <property type="evidence" value="ECO:0007669"/>
    <property type="project" value="TreeGrafter"/>
</dbReference>
<dbReference type="Gene3D" id="3.30.1120.10">
    <property type="match status" value="1"/>
</dbReference>
<dbReference type="InterPro" id="IPR050738">
    <property type="entry name" value="Sulfatase"/>
</dbReference>
<dbReference type="PANTHER" id="PTHR42693">
    <property type="entry name" value="ARYLSULFATASE FAMILY MEMBER"/>
    <property type="match status" value="1"/>
</dbReference>
<reference evidence="7" key="1">
    <citation type="journal article" date="2020" name="mSystems">
        <title>Genome- and Community-Level Interaction Insights into Carbon Utilization and Element Cycling Functions of Hydrothermarchaeota in Hydrothermal Sediment.</title>
        <authorList>
            <person name="Zhou Z."/>
            <person name="Liu Y."/>
            <person name="Xu W."/>
            <person name="Pan J."/>
            <person name="Luo Z.H."/>
            <person name="Li M."/>
        </authorList>
    </citation>
    <scope>NUCLEOTIDE SEQUENCE [LARGE SCALE GENOMIC DNA]</scope>
    <source>
        <strain evidence="7">SpSt-508</strain>
    </source>
</reference>
<proteinExistence type="inferred from homology"/>
<dbReference type="EMBL" id="DSVQ01000005">
    <property type="protein sequence ID" value="HGT37988.1"/>
    <property type="molecule type" value="Genomic_DNA"/>
</dbReference>
<dbReference type="GO" id="GO:0046872">
    <property type="term" value="F:metal ion binding"/>
    <property type="evidence" value="ECO:0007669"/>
    <property type="project" value="UniProtKB-KW"/>
</dbReference>
<dbReference type="InterPro" id="IPR000917">
    <property type="entry name" value="Sulfatase_N"/>
</dbReference>
<dbReference type="CDD" id="cd16144">
    <property type="entry name" value="ARS_like"/>
    <property type="match status" value="1"/>
</dbReference>
<evidence type="ECO:0000256" key="2">
    <source>
        <dbReference type="ARBA" id="ARBA00022723"/>
    </source>
</evidence>
<dbReference type="SUPFAM" id="SSF53649">
    <property type="entry name" value="Alkaline phosphatase-like"/>
    <property type="match status" value="1"/>
</dbReference>
<keyword evidence="4" id="KW-0106">Calcium</keyword>
<organism evidence="7">
    <name type="scientific">Schlesneria paludicola</name>
    <dbReference type="NCBI Taxonomy" id="360056"/>
    <lineage>
        <taxon>Bacteria</taxon>
        <taxon>Pseudomonadati</taxon>
        <taxon>Planctomycetota</taxon>
        <taxon>Planctomycetia</taxon>
        <taxon>Planctomycetales</taxon>
        <taxon>Planctomycetaceae</taxon>
        <taxon>Schlesneria</taxon>
    </lineage>
</organism>
<keyword evidence="2" id="KW-0479">Metal-binding</keyword>
<dbReference type="AlphaFoldDB" id="A0A7C4QP67"/>
<feature type="compositionally biased region" description="Basic residues" evidence="5">
    <location>
        <begin position="441"/>
        <end position="456"/>
    </location>
</feature>
<keyword evidence="3" id="KW-0378">Hydrolase</keyword>
<evidence type="ECO:0000256" key="4">
    <source>
        <dbReference type="ARBA" id="ARBA00022837"/>
    </source>
</evidence>
<dbReference type="PROSITE" id="PS00149">
    <property type="entry name" value="SULFATASE_2"/>
    <property type="match status" value="1"/>
</dbReference>
<comment type="caution">
    <text evidence="7">The sequence shown here is derived from an EMBL/GenBank/DDBJ whole genome shotgun (WGS) entry which is preliminary data.</text>
</comment>
<evidence type="ECO:0000256" key="3">
    <source>
        <dbReference type="ARBA" id="ARBA00022801"/>
    </source>
</evidence>
<dbReference type="Pfam" id="PF00884">
    <property type="entry name" value="Sulfatase"/>
    <property type="match status" value="1"/>
</dbReference>
<gene>
    <name evidence="7" type="ORF">ENS64_01780</name>
</gene>
<dbReference type="PANTHER" id="PTHR42693:SF53">
    <property type="entry name" value="ENDO-4-O-SULFATASE"/>
    <property type="match status" value="1"/>
</dbReference>
<feature type="domain" description="Sulfatase N-terminal" evidence="6">
    <location>
        <begin position="29"/>
        <end position="337"/>
    </location>
</feature>
<dbReference type="InterPro" id="IPR017850">
    <property type="entry name" value="Alkaline_phosphatase_core_sf"/>
</dbReference>
<feature type="region of interest" description="Disordered" evidence="5">
    <location>
        <begin position="430"/>
        <end position="456"/>
    </location>
</feature>
<protein>
    <submittedName>
        <fullName evidence="7">Sulfatase</fullName>
    </submittedName>
</protein>
<evidence type="ECO:0000256" key="5">
    <source>
        <dbReference type="SAM" id="MobiDB-lite"/>
    </source>
</evidence>
<comment type="similarity">
    <text evidence="1">Belongs to the sulfatase family.</text>
</comment>
<accession>A0A7C4QP67</accession>
<name>A0A7C4QP67_9PLAN</name>
<evidence type="ECO:0000256" key="1">
    <source>
        <dbReference type="ARBA" id="ARBA00008779"/>
    </source>
</evidence>
<sequence>MLSPRWMLGLEFAAWVCCTGGLAAEGPRPNVIVILADDQGYSDLGVQGGKDIPTPHIDSLARNGIRCTNGYVSGPYCSPTRAGLLTGRYQQRYGHEFNPGPNSEQNYDKGLSIREKTLADRLRAAGYKTALVGKWHLGYTSSFHPLNRGFDEFYGFLGGARSYFPEPREPDPIVRGRLPVSDFEYTTDAFGREAVSFIARHAEQPFFLFLSFNAVHTPMHAPQKYLDRFAAVQPTLRRQYCAMTAAMDDAVGQVLAELQRLKLEERTLIFYFSDNGGPPVNGSNNLPLRGQKATTWEGGIRVPFFIQWKGTLPAGTTYDEPVIQLDILPTALAAAGVGPVADTRLDGVNLLPYLKGEQTGSPHDALYWRFGEQRAIRQGRWKLVRANPGLRQELYDLSTDPGETRDLSGVETQKVAELEAAWQKWNQELEAPAWQPPQNAKKARNSAKKKAAAPSE</sequence>
<dbReference type="InterPro" id="IPR024607">
    <property type="entry name" value="Sulfatase_CS"/>
</dbReference>
<dbReference type="Gene3D" id="3.40.720.10">
    <property type="entry name" value="Alkaline Phosphatase, subunit A"/>
    <property type="match status" value="1"/>
</dbReference>
<evidence type="ECO:0000313" key="7">
    <source>
        <dbReference type="EMBL" id="HGT37988.1"/>
    </source>
</evidence>
<evidence type="ECO:0000259" key="6">
    <source>
        <dbReference type="Pfam" id="PF00884"/>
    </source>
</evidence>